<protein>
    <recommendedName>
        <fullName evidence="1">Probable beta-carotene 15,15'-dioxygenase</fullName>
        <ecNumber evidence="1">1.13.11.63</ecNumber>
    </recommendedName>
</protein>
<feature type="transmembrane region" description="Helical" evidence="1">
    <location>
        <begin position="276"/>
        <end position="297"/>
    </location>
</feature>
<comment type="caution">
    <text evidence="2">The sequence shown here is derived from an EMBL/GenBank/DDBJ whole genome shotgun (WGS) entry which is preliminary data.</text>
</comment>
<feature type="binding site" evidence="1">
    <location>
        <position position="236"/>
    </location>
    <ligand>
        <name>Fe cation</name>
        <dbReference type="ChEBI" id="CHEBI:24875"/>
    </ligand>
</feature>
<sequence length="332" mass="36059">MKTPAPIATSFAPHMLYSYGAVVAAMAVGVVAPAAAAVFLGPLLLLGLVVLGLAHGACDQLVFPAYHPVRGKAWWLYLARFLVSYLALAAAEVIGWWLWPSAAVLFFFLLTIWHWGSADAPTQPGRPALWVAHSILRGTLLFVIPAFAWPAAMLHIINSLLRFTGGQLVTATVFTTVAQAVGWVVVLGHLGLWVGYARLNKAHRWRIDALEVLLLTGLFVVLPPLLAVGIYFCFWHSLQHVLRLNPLLGYTAQTGSRRAKWGDLLREIGFFVRRSLPILLISLVALAVLYVLFATRLSTPDAVVSLALVVASVVTLPHALLVSLVMDRKAAS</sequence>
<keyword evidence="3" id="KW-1185">Reference proteome</keyword>
<feature type="transmembrane region" description="Helical" evidence="1">
    <location>
        <begin position="21"/>
        <end position="54"/>
    </location>
</feature>
<dbReference type="InterPro" id="IPR022270">
    <property type="entry name" value="Blh_diox"/>
</dbReference>
<feature type="binding site" evidence="1">
    <location>
        <position position="114"/>
    </location>
    <ligand>
        <name>Fe cation</name>
        <dbReference type="ChEBI" id="CHEBI:24875"/>
    </ligand>
</feature>
<keyword evidence="1" id="KW-0812">Transmembrane</keyword>
<feature type="transmembrane region" description="Helical" evidence="1">
    <location>
        <begin position="303"/>
        <end position="326"/>
    </location>
</feature>
<accession>A0ABR7MG68</accession>
<dbReference type="HAMAP" id="MF_02093">
    <property type="entry name" value="Beta_carotene_diox"/>
    <property type="match status" value="1"/>
</dbReference>
<gene>
    <name evidence="2" type="ORF">H8B15_03990</name>
</gene>
<feature type="transmembrane region" description="Helical" evidence="1">
    <location>
        <begin position="74"/>
        <end position="91"/>
    </location>
</feature>
<name>A0ABR7MG68_9BACT</name>
<dbReference type="Proteomes" id="UP000622017">
    <property type="component" value="Unassembled WGS sequence"/>
</dbReference>
<feature type="transmembrane region" description="Helical" evidence="1">
    <location>
        <begin position="212"/>
        <end position="234"/>
    </location>
</feature>
<evidence type="ECO:0000313" key="3">
    <source>
        <dbReference type="Proteomes" id="UP000622017"/>
    </source>
</evidence>
<comment type="function">
    <text evidence="1">Catalyzes the cleavage of beta-carotene at its central double bond (15,15') to yield two molecules of all-trans-retinal.</text>
</comment>
<keyword evidence="1" id="KW-1003">Cell membrane</keyword>
<proteinExistence type="inferred from homology"/>
<reference evidence="2 3" key="1">
    <citation type="submission" date="2020-08" db="EMBL/GenBank/DDBJ databases">
        <title>Hymenobacter sp.</title>
        <authorList>
            <person name="Kim M.K."/>
        </authorList>
    </citation>
    <scope>NUCLEOTIDE SEQUENCE [LARGE SCALE GENOMIC DNA]</scope>
    <source>
        <strain evidence="2 3">BT507</strain>
    </source>
</reference>
<keyword evidence="1" id="KW-0560">Oxidoreductase</keyword>
<dbReference type="EC" id="1.13.11.63" evidence="1"/>
<keyword evidence="1" id="KW-0479">Metal-binding</keyword>
<dbReference type="Pfam" id="PF15461">
    <property type="entry name" value="BCD"/>
    <property type="match status" value="1"/>
</dbReference>
<feature type="transmembrane region" description="Helical" evidence="1">
    <location>
        <begin position="96"/>
        <end position="115"/>
    </location>
</feature>
<organism evidence="2 3">
    <name type="scientific">Hymenobacter citatus</name>
    <dbReference type="NCBI Taxonomy" id="2763506"/>
    <lineage>
        <taxon>Bacteria</taxon>
        <taxon>Pseudomonadati</taxon>
        <taxon>Bacteroidota</taxon>
        <taxon>Cytophagia</taxon>
        <taxon>Cytophagales</taxon>
        <taxon>Hymenobacteraceae</taxon>
        <taxon>Hymenobacter</taxon>
    </lineage>
</organism>
<comment type="catalytic activity">
    <reaction evidence="1">
        <text>all-trans-beta-carotene + O2 = 2 all-trans-retinal</text>
        <dbReference type="Rhea" id="RHEA:32887"/>
        <dbReference type="ChEBI" id="CHEBI:15379"/>
        <dbReference type="ChEBI" id="CHEBI:17579"/>
        <dbReference type="ChEBI" id="CHEBI:17898"/>
        <dbReference type="EC" id="1.13.11.63"/>
    </reaction>
</comment>
<feature type="transmembrane region" description="Helical" evidence="1">
    <location>
        <begin position="168"/>
        <end position="192"/>
    </location>
</feature>
<comment type="cofactor">
    <cofactor evidence="1">
        <name>Fe(2+)</name>
        <dbReference type="ChEBI" id="CHEBI:29033"/>
    </cofactor>
</comment>
<dbReference type="EMBL" id="JACSCY010000002">
    <property type="protein sequence ID" value="MBC6610069.1"/>
    <property type="molecule type" value="Genomic_DNA"/>
</dbReference>
<dbReference type="RefSeq" id="WP_187318369.1">
    <property type="nucleotide sequence ID" value="NZ_JACSCY010000002.1"/>
</dbReference>
<comment type="similarity">
    <text evidence="1">Belongs to the Brp/Blh beta-carotene diooxygenase family.</text>
</comment>
<keyword evidence="1" id="KW-0223">Dioxygenase</keyword>
<feature type="binding site" evidence="1">
    <location>
        <position position="240"/>
    </location>
    <ligand>
        <name>Fe cation</name>
        <dbReference type="ChEBI" id="CHEBI:24875"/>
    </ligand>
</feature>
<dbReference type="NCBIfam" id="TIGR03753">
    <property type="entry name" value="blh_monoox"/>
    <property type="match status" value="1"/>
</dbReference>
<keyword evidence="1" id="KW-1133">Transmembrane helix</keyword>
<keyword evidence="1" id="KW-0408">Iron</keyword>
<feature type="transmembrane region" description="Helical" evidence="1">
    <location>
        <begin position="135"/>
        <end position="156"/>
    </location>
</feature>
<keyword evidence="1" id="KW-0472">Membrane</keyword>
<comment type="subcellular location">
    <subcellularLocation>
        <location evidence="1">Cell membrane</location>
        <topology evidence="1">Multi-pass membrane protein</topology>
    </subcellularLocation>
</comment>
<evidence type="ECO:0000313" key="2">
    <source>
        <dbReference type="EMBL" id="MBC6610069.1"/>
    </source>
</evidence>
<evidence type="ECO:0000256" key="1">
    <source>
        <dbReference type="HAMAP-Rule" id="MF_02093"/>
    </source>
</evidence>
<feature type="binding site" evidence="1">
    <location>
        <position position="55"/>
    </location>
    <ligand>
        <name>Fe cation</name>
        <dbReference type="ChEBI" id="CHEBI:24875"/>
    </ligand>
</feature>